<dbReference type="FunFam" id="3.40.50.720:FF:000188">
    <property type="entry name" value="NAD(P) transhydrogenase alpha subunit 1"/>
    <property type="match status" value="1"/>
</dbReference>
<evidence type="ECO:0000313" key="17">
    <source>
        <dbReference type="EMBL" id="SEH34360.1"/>
    </source>
</evidence>
<dbReference type="AlphaFoldDB" id="A0A1H6HJU0"/>
<keyword evidence="18" id="KW-1185">Reference proteome</keyword>
<dbReference type="Pfam" id="PF05222">
    <property type="entry name" value="AlaDh_PNT_N"/>
    <property type="match status" value="1"/>
</dbReference>
<dbReference type="InterPro" id="IPR007698">
    <property type="entry name" value="AlaDH/PNT_NAD(H)-bd"/>
</dbReference>
<dbReference type="SUPFAM" id="SSF51735">
    <property type="entry name" value="NAD(P)-binding Rossmann-fold domains"/>
    <property type="match status" value="1"/>
</dbReference>
<dbReference type="SUPFAM" id="SSF52283">
    <property type="entry name" value="Formate/glycerate dehydrogenase catalytic domain-like"/>
    <property type="match status" value="1"/>
</dbReference>
<dbReference type="NCBIfam" id="NF006942">
    <property type="entry name" value="PRK09424.1"/>
    <property type="match status" value="1"/>
</dbReference>
<evidence type="ECO:0000256" key="3">
    <source>
        <dbReference type="ARBA" id="ARBA00012943"/>
    </source>
</evidence>
<evidence type="ECO:0000259" key="16">
    <source>
        <dbReference type="SMART" id="SM01003"/>
    </source>
</evidence>
<organism evidence="17 18">
    <name type="scientific">Magnetospirillum fulvum</name>
    <name type="common">Rhodospirillum fulvum</name>
    <dbReference type="NCBI Taxonomy" id="1082"/>
    <lineage>
        <taxon>Bacteria</taxon>
        <taxon>Pseudomonadati</taxon>
        <taxon>Pseudomonadota</taxon>
        <taxon>Alphaproteobacteria</taxon>
        <taxon>Rhodospirillales</taxon>
        <taxon>Rhodospirillaceae</taxon>
        <taxon>Magnetospirillum</taxon>
    </lineage>
</organism>
<evidence type="ECO:0000259" key="15">
    <source>
        <dbReference type="SMART" id="SM01002"/>
    </source>
</evidence>
<comment type="subunit">
    <text evidence="9">Heterotrimer of two alpha chains and a beta (PntB) chain; in Rhodospirillum, the alpha chain is made of two subunits (PntAA and PntAB) and forms a dimer.</text>
</comment>
<evidence type="ECO:0000256" key="8">
    <source>
        <dbReference type="ARBA" id="ARBA00048202"/>
    </source>
</evidence>
<dbReference type="OrthoDB" id="9804592at2"/>
<dbReference type="GO" id="GO:0008750">
    <property type="term" value="F:proton-translocating NAD(P)+ transhydrogenase activity"/>
    <property type="evidence" value="ECO:0007669"/>
    <property type="project" value="UniProtKB-EC"/>
</dbReference>
<dbReference type="Gene3D" id="3.40.50.720">
    <property type="entry name" value="NAD(P)-binding Rossmann-like Domain"/>
    <property type="match status" value="2"/>
</dbReference>
<keyword evidence="7" id="KW-0520">NAD</keyword>
<reference evidence="18" key="1">
    <citation type="submission" date="2016-10" db="EMBL/GenBank/DDBJ databases">
        <authorList>
            <person name="Varghese N."/>
            <person name="Submissions S."/>
        </authorList>
    </citation>
    <scope>NUCLEOTIDE SEQUENCE [LARGE SCALE GENOMIC DNA]</scope>
    <source>
        <strain evidence="18">DSM 13234</strain>
    </source>
</reference>
<evidence type="ECO:0000256" key="4">
    <source>
        <dbReference type="ARBA" id="ARBA00022741"/>
    </source>
</evidence>
<evidence type="ECO:0000256" key="10">
    <source>
        <dbReference type="ARBA" id="ARBA00071353"/>
    </source>
</evidence>
<evidence type="ECO:0000313" key="18">
    <source>
        <dbReference type="Proteomes" id="UP000182983"/>
    </source>
</evidence>
<evidence type="ECO:0000256" key="6">
    <source>
        <dbReference type="ARBA" id="ARBA00022967"/>
    </source>
</evidence>
<feature type="domain" description="Alanine dehydrogenase/pyridine nucleotide transhydrogenase NAD(H)-binding" evidence="15">
    <location>
        <begin position="148"/>
        <end position="314"/>
    </location>
</feature>
<feature type="domain" description="Alanine dehydrogenase/pyridine nucleotide transhydrogenase N-terminal" evidence="16">
    <location>
        <begin position="4"/>
        <end position="139"/>
    </location>
</feature>
<dbReference type="CDD" id="cd05304">
    <property type="entry name" value="Rubrum_tdh"/>
    <property type="match status" value="1"/>
</dbReference>
<evidence type="ECO:0000256" key="11">
    <source>
        <dbReference type="ARBA" id="ARBA00076996"/>
    </source>
</evidence>
<dbReference type="PANTHER" id="PTHR10160">
    <property type="entry name" value="NAD(P) TRANSHYDROGENASE"/>
    <property type="match status" value="1"/>
</dbReference>
<dbReference type="RefSeq" id="WP_074767324.1">
    <property type="nucleotide sequence ID" value="NZ_FNWO01000005.1"/>
</dbReference>
<evidence type="ECO:0000256" key="1">
    <source>
        <dbReference type="ARBA" id="ARBA00003943"/>
    </source>
</evidence>
<comment type="similarity">
    <text evidence="2">Belongs to the AlaDH/PNT family.</text>
</comment>
<comment type="catalytic activity">
    <reaction evidence="8">
        <text>NAD(+) + NADPH + H(+)(in) = NADH + NADP(+) + H(+)(out)</text>
        <dbReference type="Rhea" id="RHEA:47992"/>
        <dbReference type="ChEBI" id="CHEBI:15378"/>
        <dbReference type="ChEBI" id="CHEBI:57540"/>
        <dbReference type="ChEBI" id="CHEBI:57783"/>
        <dbReference type="ChEBI" id="CHEBI:57945"/>
        <dbReference type="ChEBI" id="CHEBI:58349"/>
        <dbReference type="EC" id="7.1.1.1"/>
    </reaction>
</comment>
<dbReference type="GO" id="GO:0050661">
    <property type="term" value="F:NADP binding"/>
    <property type="evidence" value="ECO:0007669"/>
    <property type="project" value="TreeGrafter"/>
</dbReference>
<dbReference type="PANTHER" id="PTHR10160:SF19">
    <property type="entry name" value="PROTON-TRANSLOCATING NAD(P)(+) TRANSHYDROGENASE"/>
    <property type="match status" value="1"/>
</dbReference>
<protein>
    <recommendedName>
        <fullName evidence="10">NAD(P) transhydrogenase subunit alpha part 1</fullName>
        <ecNumber evidence="3">7.1.1.1</ecNumber>
    </recommendedName>
    <alternativeName>
        <fullName evidence="14">Nicotinamide nucleotide transhydrogenase subunit alpha 1</fullName>
    </alternativeName>
    <alternativeName>
        <fullName evidence="12">Proton-translocating transhydrogenase component 1</fullName>
    </alternativeName>
    <alternativeName>
        <fullName evidence="11">Pyridine nucleotide transhydrogenase subunit alpha 1</fullName>
    </alternativeName>
    <alternativeName>
        <fullName evidence="13">dI</fullName>
    </alternativeName>
</protein>
<keyword evidence="5" id="KW-0521">NADP</keyword>
<gene>
    <name evidence="17" type="ORF">SAMN04244559_01610</name>
</gene>
<evidence type="ECO:0000256" key="13">
    <source>
        <dbReference type="ARBA" id="ARBA00081682"/>
    </source>
</evidence>
<keyword evidence="4" id="KW-0547">Nucleotide-binding</keyword>
<dbReference type="Proteomes" id="UP000182983">
    <property type="component" value="Unassembled WGS sequence"/>
</dbReference>
<dbReference type="EMBL" id="FNWO01000005">
    <property type="protein sequence ID" value="SEH34360.1"/>
    <property type="molecule type" value="Genomic_DNA"/>
</dbReference>
<evidence type="ECO:0000256" key="12">
    <source>
        <dbReference type="ARBA" id="ARBA00077863"/>
    </source>
</evidence>
<dbReference type="SMART" id="SM01002">
    <property type="entry name" value="AlaDh_PNT_C"/>
    <property type="match status" value="1"/>
</dbReference>
<accession>A0A1H6HJU0</accession>
<dbReference type="SMART" id="SM01003">
    <property type="entry name" value="AlaDh_PNT_N"/>
    <property type="match status" value="1"/>
</dbReference>
<proteinExistence type="inferred from homology"/>
<name>A0A1H6HJU0_MAGFU</name>
<sequence>MKIAIPKERRAGEARVAASPDTVKKFKGMGFDVVVETGAGAGASILDDHFRDAGATIAADEAAALAGADIVLKVQRPEDDEVALIPEGAVLIAGLAALANRDLVKALAARKITAFAMELLPRITRAQSMDILSSQASLAGYKAVLDATEHFGRAIPMMMTAAGTVAPARFLILGAGVAGLQAIATAKRLGGVVYAFDVRPAVKEQVESLGGKFVEVDPDAGKNAETKGGYAKEMDDEYKKKQAAKIAEVLKKTDIAISTALIPGKPAPVLITEEMVKDMREGSVIVDMAVEAGGNCPLSEFDKVVVKHGVTLVGHGNIPARIAVDASALYSRNLLNFLTPLVEKDSSTLKFNWDDEILTGTCVTRDGRVVHPALAG</sequence>
<dbReference type="EC" id="7.1.1.1" evidence="3"/>
<evidence type="ECO:0000256" key="9">
    <source>
        <dbReference type="ARBA" id="ARBA00063359"/>
    </source>
</evidence>
<dbReference type="GO" id="GO:0005886">
    <property type="term" value="C:plasma membrane"/>
    <property type="evidence" value="ECO:0007669"/>
    <property type="project" value="TreeGrafter"/>
</dbReference>
<dbReference type="InterPro" id="IPR036291">
    <property type="entry name" value="NAD(P)-bd_dom_sf"/>
</dbReference>
<evidence type="ECO:0000256" key="14">
    <source>
        <dbReference type="ARBA" id="ARBA00084087"/>
    </source>
</evidence>
<evidence type="ECO:0000256" key="7">
    <source>
        <dbReference type="ARBA" id="ARBA00023027"/>
    </source>
</evidence>
<evidence type="ECO:0000256" key="2">
    <source>
        <dbReference type="ARBA" id="ARBA00005689"/>
    </source>
</evidence>
<dbReference type="Pfam" id="PF01262">
    <property type="entry name" value="AlaDh_PNT_C"/>
    <property type="match status" value="1"/>
</dbReference>
<evidence type="ECO:0000256" key="5">
    <source>
        <dbReference type="ARBA" id="ARBA00022857"/>
    </source>
</evidence>
<comment type="function">
    <text evidence="1">The transhydrogenation between NADH and NADP is coupled to respiration and ATP hydrolysis and functions as a proton pump across the membrane.</text>
</comment>
<keyword evidence="6" id="KW-1278">Translocase</keyword>
<dbReference type="GO" id="GO:0006740">
    <property type="term" value="P:NADPH regeneration"/>
    <property type="evidence" value="ECO:0007669"/>
    <property type="project" value="TreeGrafter"/>
</dbReference>
<dbReference type="InterPro" id="IPR007886">
    <property type="entry name" value="AlaDH/PNT_N"/>
</dbReference>